<dbReference type="Pfam" id="PF02397">
    <property type="entry name" value="Bac_transf"/>
    <property type="match status" value="1"/>
</dbReference>
<evidence type="ECO:0000313" key="10">
    <source>
        <dbReference type="EMBL" id="MUG23786.1"/>
    </source>
</evidence>
<organism evidence="9 11">
    <name type="scientific">Paenibacillus macerans</name>
    <name type="common">Bacillus macerans</name>
    <dbReference type="NCBI Taxonomy" id="44252"/>
    <lineage>
        <taxon>Bacteria</taxon>
        <taxon>Bacillati</taxon>
        <taxon>Bacillota</taxon>
        <taxon>Bacilli</taxon>
        <taxon>Bacillales</taxon>
        <taxon>Paenibacillaceae</taxon>
        <taxon>Paenibacillus</taxon>
    </lineage>
</organism>
<evidence type="ECO:0000256" key="1">
    <source>
        <dbReference type="ARBA" id="ARBA00004141"/>
    </source>
</evidence>
<feature type="transmembrane region" description="Helical" evidence="7">
    <location>
        <begin position="146"/>
        <end position="168"/>
    </location>
</feature>
<proteinExistence type="inferred from homology"/>
<keyword evidence="3 9" id="KW-0808">Transferase</keyword>
<dbReference type="Proteomes" id="UP000442469">
    <property type="component" value="Unassembled WGS sequence"/>
</dbReference>
<feature type="transmembrane region" description="Helical" evidence="7">
    <location>
        <begin position="35"/>
        <end position="62"/>
    </location>
</feature>
<evidence type="ECO:0000313" key="12">
    <source>
        <dbReference type="Proteomes" id="UP000442469"/>
    </source>
</evidence>
<dbReference type="EMBL" id="WNZZ01000010">
    <property type="protein sequence ID" value="MUG23786.1"/>
    <property type="molecule type" value="Genomic_DNA"/>
</dbReference>
<keyword evidence="5 7" id="KW-1133">Transmembrane helix</keyword>
<comment type="similarity">
    <text evidence="2">Belongs to the bacterial sugar transferase family.</text>
</comment>
<gene>
    <name evidence="9" type="ORF">DJ90_3932</name>
    <name evidence="10" type="ORF">GNQ08_15440</name>
</gene>
<sequence length="503" mass="57807">MNSSVSMNNRKIKTTNLLIAENITAYKKRTVRLEWILNFFLIGFEYILYVLSFLALFSLRVLPAYNMRSWSTLFHNLEHLPIAWDYGVLLAVIFAIYALYSTHNGLYKWDRDIKLIDDTFTVCKAVFFSFLIALGLIFFLQTGVVYSRLVILSFAVMIVVCAFVSRLLRMGVMLLLKRTDIYSKNVLIIGAGRVGEEIRDNLFASKTNGYRFVGFLDDYKAGNNHVIGSIDQVEKLLQHYQIHEIYITIPSERKIINELITKIRKYDVRIKIIPEMFEMVTSGVVFDQAYDYPCIEIVKTPLRGLNLILKRAVDIVLASLGLIVISPLLAVVAVCIKLDSKGPVMIKQRRIGKNGAPFGMYKFRSMVENAESLIHQLAAHNEADGPVFKMKNDPRITRVGRFIRKYSIDELPQLINVVLGQMSLVGPRPPLPQEVERYTDYEWRRLDIRPGITGLWQINGRSDLPFDEWVKLDLYYIEHWSLGLELKIIFKTIPIVLKGTGAY</sequence>
<reference evidence="10 12" key="2">
    <citation type="submission" date="2019-11" db="EMBL/GenBank/DDBJ databases">
        <title>Draft genome sequences of five Paenibacillus species of dairy origin.</title>
        <authorList>
            <person name="Olajide A.M."/>
            <person name="Chen S."/>
            <person name="Lapointe G."/>
        </authorList>
    </citation>
    <scope>NUCLEOTIDE SEQUENCE [LARGE SCALE GENOMIC DNA]</scope>
    <source>
        <strain evidence="10 12">3CT49</strain>
    </source>
</reference>
<evidence type="ECO:0000313" key="9">
    <source>
        <dbReference type="EMBL" id="KFN07788.1"/>
    </source>
</evidence>
<name>A0A090ZBI4_PAEMA</name>
<evidence type="ECO:0000256" key="2">
    <source>
        <dbReference type="ARBA" id="ARBA00006464"/>
    </source>
</evidence>
<evidence type="ECO:0000256" key="3">
    <source>
        <dbReference type="ARBA" id="ARBA00022679"/>
    </source>
</evidence>
<keyword evidence="6 7" id="KW-0472">Membrane</keyword>
<evidence type="ECO:0000259" key="8">
    <source>
        <dbReference type="Pfam" id="PF02397"/>
    </source>
</evidence>
<reference evidence="9 11" key="1">
    <citation type="submission" date="2014-04" db="EMBL/GenBank/DDBJ databases">
        <authorList>
            <person name="Bishop-Lilly K.A."/>
            <person name="Broomall S.M."/>
            <person name="Chain P.S."/>
            <person name="Chertkov O."/>
            <person name="Coyne S.R."/>
            <person name="Daligault H.E."/>
            <person name="Davenport K.W."/>
            <person name="Erkkila T."/>
            <person name="Frey K.G."/>
            <person name="Gibbons H.S."/>
            <person name="Gu W."/>
            <person name="Jaissle J."/>
            <person name="Johnson S.L."/>
            <person name="Koroleva G.I."/>
            <person name="Ladner J.T."/>
            <person name="Lo C.-C."/>
            <person name="Minogue T.D."/>
            <person name="Munk C."/>
            <person name="Palacios G.F."/>
            <person name="Redden C.L."/>
            <person name="Rosenzweig C.N."/>
            <person name="Scholz M.B."/>
            <person name="Teshima H."/>
            <person name="Xu Y."/>
        </authorList>
    </citation>
    <scope>NUCLEOTIDE SEQUENCE [LARGE SCALE GENOMIC DNA]</scope>
    <source>
        <strain evidence="9 11">8244</strain>
    </source>
</reference>
<dbReference type="PANTHER" id="PTHR30576">
    <property type="entry name" value="COLANIC BIOSYNTHESIS UDP-GLUCOSE LIPID CARRIER TRANSFERASE"/>
    <property type="match status" value="1"/>
</dbReference>
<accession>A0A090ZBI4</accession>
<dbReference type="Proteomes" id="UP000029278">
    <property type="component" value="Unassembled WGS sequence"/>
</dbReference>
<evidence type="ECO:0000256" key="6">
    <source>
        <dbReference type="ARBA" id="ARBA00023136"/>
    </source>
</evidence>
<dbReference type="RefSeq" id="WP_051985236.1">
    <property type="nucleotide sequence ID" value="NZ_BGML01000014.1"/>
</dbReference>
<evidence type="ECO:0000256" key="7">
    <source>
        <dbReference type="SAM" id="Phobius"/>
    </source>
</evidence>
<dbReference type="SUPFAM" id="SSF51735">
    <property type="entry name" value="NAD(P)-binding Rossmann-fold domains"/>
    <property type="match status" value="1"/>
</dbReference>
<dbReference type="GO" id="GO:0016780">
    <property type="term" value="F:phosphotransferase activity, for other substituted phosphate groups"/>
    <property type="evidence" value="ECO:0007669"/>
    <property type="project" value="TreeGrafter"/>
</dbReference>
<comment type="subcellular location">
    <subcellularLocation>
        <location evidence="1">Membrane</location>
        <topology evidence="1">Multi-pass membrane protein</topology>
    </subcellularLocation>
</comment>
<protein>
    <submittedName>
        <fullName evidence="9 10">Exopolysaccharide biosynthesis polyprenyl glycosylphosphotransferase</fullName>
    </submittedName>
</protein>
<dbReference type="GO" id="GO:0016020">
    <property type="term" value="C:membrane"/>
    <property type="evidence" value="ECO:0007669"/>
    <property type="project" value="UniProtKB-SubCell"/>
</dbReference>
<feature type="transmembrane region" description="Helical" evidence="7">
    <location>
        <begin position="82"/>
        <end position="100"/>
    </location>
</feature>
<dbReference type="NCBIfam" id="TIGR03025">
    <property type="entry name" value="EPS_sugtrans"/>
    <property type="match status" value="1"/>
</dbReference>
<keyword evidence="4 7" id="KW-0812">Transmembrane</keyword>
<dbReference type="AlphaFoldDB" id="A0A090ZBI4"/>
<evidence type="ECO:0000313" key="11">
    <source>
        <dbReference type="Proteomes" id="UP000029278"/>
    </source>
</evidence>
<dbReference type="InterPro" id="IPR003362">
    <property type="entry name" value="Bact_transf"/>
</dbReference>
<dbReference type="PATRIC" id="fig|44252.3.peg.3759"/>
<dbReference type="InterPro" id="IPR036291">
    <property type="entry name" value="NAD(P)-bd_dom_sf"/>
</dbReference>
<feature type="domain" description="Bacterial sugar transferase" evidence="8">
    <location>
        <begin position="310"/>
        <end position="498"/>
    </location>
</feature>
<dbReference type="OrthoDB" id="9808602at2"/>
<dbReference type="STRING" id="44252.DJ90_3932"/>
<comment type="caution">
    <text evidence="9">The sequence shown here is derived from an EMBL/GenBank/DDBJ whole genome shotgun (WGS) entry which is preliminary data.</text>
</comment>
<feature type="transmembrane region" description="Helical" evidence="7">
    <location>
        <begin position="121"/>
        <end position="140"/>
    </location>
</feature>
<dbReference type="Pfam" id="PF13727">
    <property type="entry name" value="CoA_binding_3"/>
    <property type="match status" value="1"/>
</dbReference>
<dbReference type="HOGENOM" id="CLU_024920_3_5_9"/>
<feature type="transmembrane region" description="Helical" evidence="7">
    <location>
        <begin position="312"/>
        <end position="334"/>
    </location>
</feature>
<evidence type="ECO:0000256" key="4">
    <source>
        <dbReference type="ARBA" id="ARBA00022692"/>
    </source>
</evidence>
<keyword evidence="11" id="KW-1185">Reference proteome</keyword>
<dbReference type="Gene3D" id="3.40.50.720">
    <property type="entry name" value="NAD(P)-binding Rossmann-like Domain"/>
    <property type="match status" value="1"/>
</dbReference>
<evidence type="ECO:0000256" key="5">
    <source>
        <dbReference type="ARBA" id="ARBA00022989"/>
    </source>
</evidence>
<dbReference type="InterPro" id="IPR017475">
    <property type="entry name" value="EPS_sugar_tfrase"/>
</dbReference>
<dbReference type="PANTHER" id="PTHR30576:SF0">
    <property type="entry name" value="UNDECAPRENYL-PHOSPHATE N-ACETYLGALACTOSAMINYL 1-PHOSPHATE TRANSFERASE-RELATED"/>
    <property type="match status" value="1"/>
</dbReference>
<dbReference type="GeneID" id="77011230"/>
<dbReference type="EMBL" id="JMQA01000031">
    <property type="protein sequence ID" value="KFN07788.1"/>
    <property type="molecule type" value="Genomic_DNA"/>
</dbReference>